<dbReference type="Proteomes" id="UP000253562">
    <property type="component" value="Unassembled WGS sequence"/>
</dbReference>
<protein>
    <submittedName>
        <fullName evidence="2">Uncharacterized protein</fullName>
    </submittedName>
</protein>
<dbReference type="RefSeq" id="WP_114370751.1">
    <property type="nucleotide sequence ID" value="NZ_QPEX01000037.1"/>
</dbReference>
<name>A0A368KN03_9BACT</name>
<keyword evidence="1" id="KW-0732">Signal</keyword>
<evidence type="ECO:0000313" key="2">
    <source>
        <dbReference type="EMBL" id="RCS43985.1"/>
    </source>
</evidence>
<dbReference type="EMBL" id="QPEX01000037">
    <property type="protein sequence ID" value="RCS43985.1"/>
    <property type="molecule type" value="Genomic_DNA"/>
</dbReference>
<feature type="chain" id="PRO_5016678535" evidence="1">
    <location>
        <begin position="21"/>
        <end position="173"/>
    </location>
</feature>
<evidence type="ECO:0000256" key="1">
    <source>
        <dbReference type="SAM" id="SignalP"/>
    </source>
</evidence>
<sequence>MIRTCTVVSVFCLLSCYAVSEVEAQVASGTQHRIGVHHSRLATTIASLLEDTETSDTLLHPQDAVLWLQAGELPSYQAVNERAVRLRSCSIYLYQTGESVPDDSLWRERLSSYGVPLVKIPGEASEADLFTLAEALCELFPEKRTEIEKKLYEEIERRRVDSNRTKLAFQNSR</sequence>
<accession>A0A368KN03</accession>
<feature type="signal peptide" evidence="1">
    <location>
        <begin position="1"/>
        <end position="20"/>
    </location>
</feature>
<gene>
    <name evidence="2" type="ORF">DTL42_18555</name>
</gene>
<proteinExistence type="predicted"/>
<reference evidence="2 3" key="1">
    <citation type="submission" date="2018-07" db="EMBL/GenBank/DDBJ databases">
        <title>Comparative genomes isolates from brazilian mangrove.</title>
        <authorList>
            <person name="De Araujo J.E."/>
            <person name="Taketani R.G."/>
            <person name="Silva M.C.P."/>
            <person name="Lourenco M.V."/>
            <person name="Oliveira V.M."/>
            <person name="Andreote F.D."/>
        </authorList>
    </citation>
    <scope>NUCLEOTIDE SEQUENCE [LARGE SCALE GENOMIC DNA]</scope>
    <source>
        <strain evidence="2 3">HEX PRIS-MGV</strain>
    </source>
</reference>
<dbReference type="AlphaFoldDB" id="A0A368KN03"/>
<dbReference type="OrthoDB" id="286104at2"/>
<comment type="caution">
    <text evidence="2">The sequence shown here is derived from an EMBL/GenBank/DDBJ whole genome shotgun (WGS) entry which is preliminary data.</text>
</comment>
<evidence type="ECO:0000313" key="3">
    <source>
        <dbReference type="Proteomes" id="UP000253562"/>
    </source>
</evidence>
<organism evidence="2 3">
    <name type="scientific">Bremerella cremea</name>
    <dbReference type="NCBI Taxonomy" id="1031537"/>
    <lineage>
        <taxon>Bacteria</taxon>
        <taxon>Pseudomonadati</taxon>
        <taxon>Planctomycetota</taxon>
        <taxon>Planctomycetia</taxon>
        <taxon>Pirellulales</taxon>
        <taxon>Pirellulaceae</taxon>
        <taxon>Bremerella</taxon>
    </lineage>
</organism>